<sequence length="421" mass="48193">MKILWITNTVFPDLTKALGLETPVVGGWMYGLAKDLSKSDVNLFVATSTIHLQEYHNKINGIDYYLLKGSKPNTEYDKALVTQWERIIDQINPDLVHIHGTEGAHGLALVKSHPSLKYVISIQGMTSIISRYYTGGIPTNQILLNITFRDFLRRDSILNARNKFKNRGHKVEYEYLKRITNVIGRTQWDHDHVKTINPECQYHFCNESLRDVFYNSPKWSIDTKKDHTIFLSQTNYPLKGLHKVLAAVHLLKNIFPSIKIRIAGNDITRTQSIKDKLRLGGYGKYIKKLIKKYDLMDYIVFTGPLNAEQMVQEYINCHIFICPSSIENSPNSLGEAQFLGTPCIASYVGGVPDMVEHGETGLLYRFEEVEMLAQSIKRLFTNKNLAIKISLGGIRVAERRHDRSVNLETIFKIYQNILSNE</sequence>
<evidence type="ECO:0000313" key="6">
    <source>
        <dbReference type="Proteomes" id="UP000651837"/>
    </source>
</evidence>
<keyword evidence="6" id="KW-1185">Reference proteome</keyword>
<protein>
    <submittedName>
        <fullName evidence="3">Glycosyltransferase family 4 protein</fullName>
    </submittedName>
    <submittedName>
        <fullName evidence="4">Glycosyltransferase involved in cell wall biosynthesis</fullName>
    </submittedName>
</protein>
<dbReference type="EMBL" id="QGGQ01000013">
    <property type="protein sequence ID" value="PWK21118.1"/>
    <property type="molecule type" value="Genomic_DNA"/>
</dbReference>
<gene>
    <name evidence="3" type="ORF">HZY62_18935</name>
    <name evidence="4" type="ORF">LX92_03919</name>
</gene>
<comment type="caution">
    <text evidence="4">The sequence shown here is derived from an EMBL/GenBank/DDBJ whole genome shotgun (WGS) entry which is preliminary data.</text>
</comment>
<name>A0A316DUI1_9FLAO</name>
<evidence type="ECO:0000313" key="3">
    <source>
        <dbReference type="EMBL" id="MBD1262679.1"/>
    </source>
</evidence>
<dbReference type="RefSeq" id="WP_109654197.1">
    <property type="nucleotide sequence ID" value="NZ_JACWLN010000012.1"/>
</dbReference>
<dbReference type="EMBL" id="JACWLN010000012">
    <property type="protein sequence ID" value="MBD1262679.1"/>
    <property type="molecule type" value="Genomic_DNA"/>
</dbReference>
<dbReference type="PANTHER" id="PTHR12526:SF637">
    <property type="entry name" value="GLYCOSYLTRANSFERASE EPSF-RELATED"/>
    <property type="match status" value="1"/>
</dbReference>
<evidence type="ECO:0000313" key="4">
    <source>
        <dbReference type="EMBL" id="PWK21118.1"/>
    </source>
</evidence>
<dbReference type="Pfam" id="PF00534">
    <property type="entry name" value="Glycos_transf_1"/>
    <property type="match status" value="1"/>
</dbReference>
<reference evidence="4 5" key="1">
    <citation type="submission" date="2018-05" db="EMBL/GenBank/DDBJ databases">
        <title>Genomic Encyclopedia of Archaeal and Bacterial Type Strains, Phase II (KMG-II): from individual species to whole genera.</title>
        <authorList>
            <person name="Goeker M."/>
        </authorList>
    </citation>
    <scope>NUCLEOTIDE SEQUENCE [LARGE SCALE GENOMIC DNA]</scope>
    <source>
        <strain evidence="4 5">DSM 23514</strain>
    </source>
</reference>
<dbReference type="GO" id="GO:0016757">
    <property type="term" value="F:glycosyltransferase activity"/>
    <property type="evidence" value="ECO:0007669"/>
    <property type="project" value="InterPro"/>
</dbReference>
<evidence type="ECO:0000313" key="5">
    <source>
        <dbReference type="Proteomes" id="UP000245667"/>
    </source>
</evidence>
<dbReference type="PANTHER" id="PTHR12526">
    <property type="entry name" value="GLYCOSYLTRANSFERASE"/>
    <property type="match status" value="1"/>
</dbReference>
<proteinExistence type="predicted"/>
<feature type="domain" description="Glycosyl transferase family 1" evidence="1">
    <location>
        <begin position="218"/>
        <end position="386"/>
    </location>
</feature>
<dbReference type="AlphaFoldDB" id="A0A316DUI1"/>
<evidence type="ECO:0000259" key="2">
    <source>
        <dbReference type="Pfam" id="PF13477"/>
    </source>
</evidence>
<dbReference type="Pfam" id="PF13477">
    <property type="entry name" value="Glyco_trans_4_2"/>
    <property type="match status" value="1"/>
</dbReference>
<evidence type="ECO:0000259" key="1">
    <source>
        <dbReference type="Pfam" id="PF00534"/>
    </source>
</evidence>
<dbReference type="CDD" id="cd03801">
    <property type="entry name" value="GT4_PimA-like"/>
    <property type="match status" value="1"/>
</dbReference>
<dbReference type="SUPFAM" id="SSF53756">
    <property type="entry name" value="UDP-Glycosyltransferase/glycogen phosphorylase"/>
    <property type="match status" value="1"/>
</dbReference>
<dbReference type="Proteomes" id="UP000651837">
    <property type="component" value="Unassembled WGS sequence"/>
</dbReference>
<dbReference type="Proteomes" id="UP000245667">
    <property type="component" value="Unassembled WGS sequence"/>
</dbReference>
<reference evidence="3 6" key="2">
    <citation type="submission" date="2020-07" db="EMBL/GenBank/DDBJ databases">
        <title>The draft genome sequence of Maribacter polysiphoniae KCTC 22021.</title>
        <authorList>
            <person name="Mu L."/>
        </authorList>
    </citation>
    <scope>NUCLEOTIDE SEQUENCE [LARGE SCALE GENOMIC DNA]</scope>
    <source>
        <strain evidence="3 6">KCTC 22021</strain>
    </source>
</reference>
<dbReference type="InterPro" id="IPR028098">
    <property type="entry name" value="Glyco_trans_4-like_N"/>
</dbReference>
<feature type="domain" description="Glycosyltransferase subfamily 4-like N-terminal" evidence="2">
    <location>
        <begin position="32"/>
        <end position="124"/>
    </location>
</feature>
<dbReference type="Gene3D" id="3.40.50.2000">
    <property type="entry name" value="Glycogen Phosphorylase B"/>
    <property type="match status" value="2"/>
</dbReference>
<organism evidence="4 5">
    <name type="scientific">Maribacter polysiphoniae</name>
    <dbReference type="NCBI Taxonomy" id="429344"/>
    <lineage>
        <taxon>Bacteria</taxon>
        <taxon>Pseudomonadati</taxon>
        <taxon>Bacteroidota</taxon>
        <taxon>Flavobacteriia</taxon>
        <taxon>Flavobacteriales</taxon>
        <taxon>Flavobacteriaceae</taxon>
        <taxon>Maribacter</taxon>
    </lineage>
</organism>
<accession>A0A316DUI1</accession>
<dbReference type="InterPro" id="IPR001296">
    <property type="entry name" value="Glyco_trans_1"/>
</dbReference>
<dbReference type="OrthoDB" id="1096251at2"/>
<keyword evidence="4" id="KW-0808">Transferase</keyword>